<dbReference type="Gene3D" id="3.90.215.10">
    <property type="entry name" value="Gamma Fibrinogen, chain A, domain 1"/>
    <property type="match status" value="1"/>
</dbReference>
<dbReference type="CDD" id="cd00054">
    <property type="entry name" value="EGF_CA"/>
    <property type="match status" value="1"/>
</dbReference>
<dbReference type="FunFam" id="2.60.40.10:FF:000691">
    <property type="entry name" value="Tenascin R"/>
    <property type="match status" value="1"/>
</dbReference>
<dbReference type="GeneID" id="111165733"/>
<evidence type="ECO:0000256" key="9">
    <source>
        <dbReference type="ARBA" id="ARBA00022889"/>
    </source>
</evidence>
<dbReference type="InterPro" id="IPR036116">
    <property type="entry name" value="FN3_sf"/>
</dbReference>
<keyword evidence="3" id="KW-0964">Secreted</keyword>
<keyword evidence="7 19" id="KW-0732">Signal</keyword>
<dbReference type="RefSeq" id="XP_022412354.1">
    <property type="nucleotide sequence ID" value="XM_022556646.2"/>
</dbReference>
<feature type="domain" description="Fibronectin type-III" evidence="20">
    <location>
        <begin position="600"/>
        <end position="689"/>
    </location>
</feature>
<comment type="similarity">
    <text evidence="2">Belongs to the tenascin family.</text>
</comment>
<dbReference type="SUPFAM" id="SSF56496">
    <property type="entry name" value="Fibrinogen C-terminal domain-like"/>
    <property type="match status" value="1"/>
</dbReference>
<dbReference type="InterPro" id="IPR014716">
    <property type="entry name" value="Fibrinogen_a/b/g_C_1"/>
</dbReference>
<feature type="domain" description="Fibronectin type-III" evidence="20">
    <location>
        <begin position="508"/>
        <end position="599"/>
    </location>
</feature>
<dbReference type="Gene3D" id="2.10.25.10">
    <property type="entry name" value="Laminin"/>
    <property type="match status" value="4"/>
</dbReference>
<feature type="domain" description="Fibronectin type-III" evidence="20">
    <location>
        <begin position="868"/>
        <end position="954"/>
    </location>
</feature>
<dbReference type="FunFam" id="2.60.40.10:FF:000207">
    <property type="entry name" value="Tenascin C"/>
    <property type="match status" value="1"/>
</dbReference>
<dbReference type="FunFam" id="3.90.215.10:FF:000001">
    <property type="entry name" value="Tenascin isoform 1"/>
    <property type="match status" value="1"/>
</dbReference>
<feature type="chain" id="PRO_5015851253" description="Tenascin-R" evidence="19">
    <location>
        <begin position="32"/>
        <end position="1270"/>
    </location>
</feature>
<dbReference type="InterPro" id="IPR000742">
    <property type="entry name" value="EGF"/>
</dbReference>
<evidence type="ECO:0000256" key="10">
    <source>
        <dbReference type="ARBA" id="ARBA00022974"/>
    </source>
</evidence>
<reference evidence="23" key="1">
    <citation type="submission" date="2025-08" db="UniProtKB">
        <authorList>
            <consortium name="RefSeq"/>
        </authorList>
    </citation>
    <scope>IDENTIFICATION</scope>
    <source>
        <tissue evidence="23">Blood</tissue>
    </source>
</reference>
<dbReference type="InterPro" id="IPR003961">
    <property type="entry name" value="FN3_dom"/>
</dbReference>
<dbReference type="FunFam" id="2.10.25.10:FF:000001">
    <property type="entry name" value="Tenascin C"/>
    <property type="match status" value="3"/>
</dbReference>
<evidence type="ECO:0000256" key="8">
    <source>
        <dbReference type="ARBA" id="ARBA00022737"/>
    </source>
</evidence>
<dbReference type="PROSITE" id="PS01186">
    <property type="entry name" value="EGF_2"/>
    <property type="match status" value="1"/>
</dbReference>
<proteinExistence type="inferred from homology"/>
<dbReference type="InterPro" id="IPR002181">
    <property type="entry name" value="Fibrinogen_a/b/g_C_dom"/>
</dbReference>
<dbReference type="FunFam" id="2.60.40.10:FF:000099">
    <property type="entry name" value="Fibronectin 1"/>
    <property type="match status" value="2"/>
</dbReference>
<dbReference type="Proteomes" id="UP000248483">
    <property type="component" value="Unplaced"/>
</dbReference>
<evidence type="ECO:0000313" key="23">
    <source>
        <dbReference type="RefSeq" id="XP_022412354.1"/>
    </source>
</evidence>
<dbReference type="InterPro" id="IPR050991">
    <property type="entry name" value="ECM_Regulatory_Proteins"/>
</dbReference>
<keyword evidence="8" id="KW-0677">Repeat</keyword>
<evidence type="ECO:0000256" key="13">
    <source>
        <dbReference type="ARBA" id="ARBA00023157"/>
    </source>
</evidence>
<evidence type="ECO:0000259" key="21">
    <source>
        <dbReference type="PROSITE" id="PS51406"/>
    </source>
</evidence>
<feature type="domain" description="Fibronectin type-III" evidence="20">
    <location>
        <begin position="778"/>
        <end position="867"/>
    </location>
</feature>
<dbReference type="SMART" id="SM00186">
    <property type="entry name" value="FBG"/>
    <property type="match status" value="1"/>
</dbReference>
<dbReference type="PROSITE" id="PS00022">
    <property type="entry name" value="EGF_1"/>
    <property type="match status" value="1"/>
</dbReference>
<comment type="subcellular location">
    <subcellularLocation>
        <location evidence="1">Secreted</location>
        <location evidence="1">Extracellular space</location>
        <location evidence="1">Extracellular matrix</location>
    </subcellularLocation>
</comment>
<dbReference type="PROSITE" id="PS51406">
    <property type="entry name" value="FIBRINOGEN_C_2"/>
    <property type="match status" value="1"/>
</dbReference>
<dbReference type="PROSITE" id="PS50853">
    <property type="entry name" value="FN3"/>
    <property type="match status" value="8"/>
</dbReference>
<evidence type="ECO:0000256" key="18">
    <source>
        <dbReference type="SAM" id="Coils"/>
    </source>
</evidence>
<dbReference type="Gene3D" id="2.60.40.10">
    <property type="entry name" value="Immunoglobulins"/>
    <property type="match status" value="8"/>
</dbReference>
<feature type="signal peptide" evidence="19">
    <location>
        <begin position="1"/>
        <end position="31"/>
    </location>
</feature>
<organism evidence="22 23">
    <name type="scientific">Delphinapterus leucas</name>
    <name type="common">Beluga whale</name>
    <dbReference type="NCBI Taxonomy" id="9749"/>
    <lineage>
        <taxon>Eukaryota</taxon>
        <taxon>Metazoa</taxon>
        <taxon>Chordata</taxon>
        <taxon>Craniata</taxon>
        <taxon>Vertebrata</taxon>
        <taxon>Euteleostomi</taxon>
        <taxon>Mammalia</taxon>
        <taxon>Eutheria</taxon>
        <taxon>Laurasiatheria</taxon>
        <taxon>Artiodactyla</taxon>
        <taxon>Whippomorpha</taxon>
        <taxon>Cetacea</taxon>
        <taxon>Odontoceti</taxon>
        <taxon>Monodontidae</taxon>
        <taxon>Delphinapterus</taxon>
    </lineage>
</organism>
<dbReference type="SMART" id="SM00060">
    <property type="entry name" value="FN3"/>
    <property type="match status" value="8"/>
</dbReference>
<dbReference type="Pfam" id="PF25024">
    <property type="entry name" value="EGF_TEN"/>
    <property type="match status" value="1"/>
</dbReference>
<dbReference type="FunFam" id="2.60.40.10:FF:001249">
    <property type="entry name" value="Tenascin R"/>
    <property type="match status" value="1"/>
</dbReference>
<dbReference type="InterPro" id="IPR013783">
    <property type="entry name" value="Ig-like_fold"/>
</dbReference>
<name>A0A2Y9LRI7_DELLE</name>
<dbReference type="SMART" id="SM00181">
    <property type="entry name" value="EGF"/>
    <property type="match status" value="4"/>
</dbReference>
<dbReference type="PANTHER" id="PTHR46708">
    <property type="entry name" value="TENASCIN"/>
    <property type="match status" value="1"/>
</dbReference>
<dbReference type="InterPro" id="IPR036056">
    <property type="entry name" value="Fibrinogen-like_C"/>
</dbReference>
<dbReference type="Pfam" id="PF00147">
    <property type="entry name" value="Fibrinogen_C"/>
    <property type="match status" value="1"/>
</dbReference>
<dbReference type="SUPFAM" id="SSF49265">
    <property type="entry name" value="Fibronectin type III"/>
    <property type="match status" value="4"/>
</dbReference>
<keyword evidence="10" id="KW-0654">Proteoglycan</keyword>
<evidence type="ECO:0000256" key="3">
    <source>
        <dbReference type="ARBA" id="ARBA00022525"/>
    </source>
</evidence>
<protein>
    <recommendedName>
        <fullName evidence="15">Tenascin-R</fullName>
    </recommendedName>
    <alternativeName>
        <fullName evidence="17">Janusin</fullName>
    </alternativeName>
    <alternativeName>
        <fullName evidence="16">Restrictin</fullName>
    </alternativeName>
</protein>
<keyword evidence="11" id="KW-0730">Sialic acid</keyword>
<feature type="domain" description="Fibronectin type-III" evidence="20">
    <location>
        <begin position="955"/>
        <end position="1043"/>
    </location>
</feature>
<dbReference type="FunFam" id="2.60.40.10:FF:000682">
    <property type="entry name" value="Tenascin R"/>
    <property type="match status" value="1"/>
</dbReference>
<dbReference type="CDD" id="cd00087">
    <property type="entry name" value="FReD"/>
    <property type="match status" value="1"/>
</dbReference>
<gene>
    <name evidence="23" type="primary">TNR</name>
</gene>
<dbReference type="FunFam" id="2.60.40.10:FF:000609">
    <property type="entry name" value="Tenascin R"/>
    <property type="match status" value="1"/>
</dbReference>
<evidence type="ECO:0000256" key="17">
    <source>
        <dbReference type="ARBA" id="ARBA00082996"/>
    </source>
</evidence>
<evidence type="ECO:0000256" key="15">
    <source>
        <dbReference type="ARBA" id="ARBA00072695"/>
    </source>
</evidence>
<evidence type="ECO:0000256" key="19">
    <source>
        <dbReference type="SAM" id="SignalP"/>
    </source>
</evidence>
<dbReference type="GO" id="GO:0007155">
    <property type="term" value="P:cell adhesion"/>
    <property type="evidence" value="ECO:0007669"/>
    <property type="project" value="UniProtKB-KW"/>
</dbReference>
<feature type="domain" description="Fibronectin type-III" evidence="20">
    <location>
        <begin position="690"/>
        <end position="777"/>
    </location>
</feature>
<dbReference type="CDD" id="cd00063">
    <property type="entry name" value="FN3"/>
    <property type="match status" value="8"/>
</dbReference>
<dbReference type="PANTHER" id="PTHR46708:SF13">
    <property type="entry name" value="TENASCIN-R"/>
    <property type="match status" value="1"/>
</dbReference>
<evidence type="ECO:0000256" key="16">
    <source>
        <dbReference type="ARBA" id="ARBA00082555"/>
    </source>
</evidence>
<keyword evidence="14" id="KW-0325">Glycoprotein</keyword>
<accession>A0A2Y9LRI7</accession>
<evidence type="ECO:0000259" key="20">
    <source>
        <dbReference type="PROSITE" id="PS50853"/>
    </source>
</evidence>
<evidence type="ECO:0000256" key="7">
    <source>
        <dbReference type="ARBA" id="ARBA00022729"/>
    </source>
</evidence>
<evidence type="ECO:0000256" key="14">
    <source>
        <dbReference type="ARBA" id="ARBA00023180"/>
    </source>
</evidence>
<keyword evidence="6" id="KW-0597">Phosphoprotein</keyword>
<dbReference type="AlphaFoldDB" id="A0A2Y9LRI7"/>
<keyword evidence="22" id="KW-1185">Reference proteome</keyword>
<evidence type="ECO:0000256" key="4">
    <source>
        <dbReference type="ARBA" id="ARBA00022530"/>
    </source>
</evidence>
<sequence length="1270" mass="139920">MGADGETVVLKNMLIGVNLILLGSMLKPSECQLEVTTERVQRQAVEEEGGADSYNTSGKEQPVVFNHVYNINVPLDSLCSSGLEASAEQEVSAEDEVLTEYMGQTSDHASQVTFTHRINLPKKACPCASSAQVLQELLSRIEMLEREVSVLRDQCTSNCCQQSAATGQLDYIPHCSGHGNFSLESCGCICDQGWFGKNCSEPYCPLGCSSRGVCVDGQCICDSEYSGDDCSELRCPTDCSSRGLCVDGECVCEEAYTGEGCSELRCPGDCSGKGRCTNGTCLCQEGYTGEDCGQQRCLNACSGRGHCQEGICFCEGGYQGPDCSADLSTPQGLRFKTITETTVEVQWEPFSFSFDGWEISFIPKNNEGGVIAQLPSDVTSFNQTGLKPGEEYTVNVVALKEQARSPPTSASVSTVIDGPTHILVRDVSDTVAFVEWTPPRAKVDFILLKYGLVGGEGGKTTFRLQPPLSQYSVQALRPGSQYEVWVSAVRGNNESESTTTQFTTEIDAPKNLRLGSRTATSLDLEWDNSEAEVQEYKIVYSTLAGEQYHELLVPKSIGPTTRATLTDLVPGTEYGIGISAIMNSQQSVPATMNARTELDSPRDLMVTASSETSISLIWTKASGPIDHYRITFTPSSGIASEVTVPKDRTSYTLTDLEPGAEYIISITAERGRQQSLESTVDAFTGFRPISHLHFSHVTSSSVNITWSDPSPPADRLILNYSPRDEEEETMEVSLDATKRHAVLMGLQPATEYIVNLVAVHGTVTSEPIMGSITTGIDPPKDITISNVTKDSVMVSWSPPVASFDYYRVSYRPTQVGRLDSSVVPNTVTEFTISKLYPATEYEISLNSVRGREESERICTLVHTAMDNPVDLTATNITPTEALLQWKAPVSEVENYVIVLTHFAVAGETILVDGDREEFQLVDLLPRTHYTVTLYAASGPLTSGTISTNFSTLLDAPANLTASEVTRQSALISWQPPRAETENYILTYKSTDGSRKELIVDAEDTWIRLEGLSESTDYTVLLQAAQDTERSSITSTAFTTGGRVFPHPQDCAQHLMNGDTLSGVYTIFLNGELSRKLQVYCDMTTDGGGWIVFQRRQNGQTDFFRKWAEYRVGFGNLEDEFWLGLDNIHGITSQGRYELRIDMRDGQDAAFAYYDKFSVEGSRSLYKLRIGGYNGTAGDSLSYHQGRPFSTEDRDNDVAVTNCAMSYKGAWWYKNCHRTNLNGKYGESRHSQGINWYHWKGHEFSIPFVEMKMRPYSHRLMTGRKRRSLQF</sequence>
<keyword evidence="4" id="KW-0272">Extracellular matrix</keyword>
<evidence type="ECO:0000256" key="1">
    <source>
        <dbReference type="ARBA" id="ARBA00004498"/>
    </source>
</evidence>
<keyword evidence="13" id="KW-1015">Disulfide bond</keyword>
<keyword evidence="9" id="KW-0130">Cell adhesion</keyword>
<dbReference type="CTD" id="7143"/>
<dbReference type="FunFam" id="2.60.40.10:FF:000201">
    <property type="entry name" value="Tenascin C"/>
    <property type="match status" value="1"/>
</dbReference>
<evidence type="ECO:0000256" key="12">
    <source>
        <dbReference type="ARBA" id="ARBA00023054"/>
    </source>
</evidence>
<dbReference type="NCBIfam" id="NF040941">
    <property type="entry name" value="GGGWT_bact"/>
    <property type="match status" value="1"/>
</dbReference>
<evidence type="ECO:0000313" key="22">
    <source>
        <dbReference type="Proteomes" id="UP000248483"/>
    </source>
</evidence>
<keyword evidence="12 18" id="KW-0175">Coiled coil</keyword>
<keyword evidence="5" id="KW-0245">EGF-like domain</keyword>
<evidence type="ECO:0000256" key="5">
    <source>
        <dbReference type="ARBA" id="ARBA00022536"/>
    </source>
</evidence>
<feature type="domain" description="Fibronectin type-III" evidence="20">
    <location>
        <begin position="329"/>
        <end position="418"/>
    </location>
</feature>
<evidence type="ECO:0000256" key="2">
    <source>
        <dbReference type="ARBA" id="ARBA00008673"/>
    </source>
</evidence>
<feature type="coiled-coil region" evidence="18">
    <location>
        <begin position="127"/>
        <end position="154"/>
    </location>
</feature>
<evidence type="ECO:0000256" key="11">
    <source>
        <dbReference type="ARBA" id="ARBA00022981"/>
    </source>
</evidence>
<feature type="domain" description="Fibrinogen C-terminal" evidence="21">
    <location>
        <begin position="1041"/>
        <end position="1256"/>
    </location>
</feature>
<evidence type="ECO:0000256" key="6">
    <source>
        <dbReference type="ARBA" id="ARBA00022553"/>
    </source>
</evidence>
<feature type="domain" description="Fibronectin type-III" evidence="20">
    <location>
        <begin position="419"/>
        <end position="507"/>
    </location>
</feature>
<dbReference type="Pfam" id="PF00041">
    <property type="entry name" value="fn3"/>
    <property type="match status" value="8"/>
</dbReference>